<keyword evidence="6" id="KW-0479">Metal-binding</keyword>
<evidence type="ECO:0000256" key="7">
    <source>
        <dbReference type="ARBA" id="ARBA00022833"/>
    </source>
</evidence>
<evidence type="ECO:0000313" key="16">
    <source>
        <dbReference type="EMBL" id="KAH9591830.1"/>
    </source>
</evidence>
<evidence type="ECO:0000256" key="1">
    <source>
        <dbReference type="ARBA" id="ARBA00001947"/>
    </source>
</evidence>
<keyword evidence="10 14" id="KW-0627">Porphyrin biosynthesis</keyword>
<organism evidence="16 17">
    <name type="scientific">Schistosoma haematobium</name>
    <name type="common">Blood fluke</name>
    <dbReference type="NCBI Taxonomy" id="6185"/>
    <lineage>
        <taxon>Eukaryota</taxon>
        <taxon>Metazoa</taxon>
        <taxon>Spiralia</taxon>
        <taxon>Lophotrochozoa</taxon>
        <taxon>Platyhelminthes</taxon>
        <taxon>Trematoda</taxon>
        <taxon>Digenea</taxon>
        <taxon>Strigeidida</taxon>
        <taxon>Schistosomatoidea</taxon>
        <taxon>Schistosomatidae</taxon>
        <taxon>Schistosoma</taxon>
    </lineage>
</organism>
<evidence type="ECO:0000256" key="3">
    <source>
        <dbReference type="ARBA" id="ARBA00008055"/>
    </source>
</evidence>
<dbReference type="Pfam" id="PF00490">
    <property type="entry name" value="ALAD"/>
    <property type="match status" value="1"/>
</dbReference>
<evidence type="ECO:0000256" key="10">
    <source>
        <dbReference type="ARBA" id="ARBA00023244"/>
    </source>
</evidence>
<reference evidence="16" key="2">
    <citation type="journal article" date="2019" name="Gigascience">
        <title>High-quality Schistosoma haematobium genome achieved by single-molecule and long-range sequencing.</title>
        <authorList>
            <person name="Stroehlein A.J."/>
            <person name="Korhonen P.K."/>
            <person name="Chong T.M."/>
            <person name="Lim Y.L."/>
            <person name="Chan K.G."/>
            <person name="Webster B."/>
            <person name="Rollinson D."/>
            <person name="Brindley P.J."/>
            <person name="Gasser R.B."/>
            <person name="Young N.D."/>
        </authorList>
    </citation>
    <scope>NUCLEOTIDE SEQUENCE</scope>
</reference>
<evidence type="ECO:0000256" key="13">
    <source>
        <dbReference type="ARBA" id="ARBA00047651"/>
    </source>
</evidence>
<evidence type="ECO:0000256" key="14">
    <source>
        <dbReference type="RuleBase" id="RU000515"/>
    </source>
</evidence>
<dbReference type="PANTHER" id="PTHR11458:SF0">
    <property type="entry name" value="DELTA-AMINOLEVULINIC ACID DEHYDRATASE"/>
    <property type="match status" value="1"/>
</dbReference>
<dbReference type="CTD" id="24593039"/>
<reference evidence="16" key="4">
    <citation type="journal article" date="2022" name="PLoS Pathog.">
        <title>Chromosome-level genome of Schistosoma haematobium underpins genome-wide explorations of molecular variation.</title>
        <authorList>
            <person name="Stroehlein A.J."/>
            <person name="Korhonen P.K."/>
            <person name="Lee V.V."/>
            <person name="Ralph S.A."/>
            <person name="Mentink-Kane M."/>
            <person name="You H."/>
            <person name="McManus D.P."/>
            <person name="Tchuente L.T."/>
            <person name="Stothard J.R."/>
            <person name="Kaur P."/>
            <person name="Dudchenko O."/>
            <person name="Aiden E.L."/>
            <person name="Yang B."/>
            <person name="Yang H."/>
            <person name="Emery A.M."/>
            <person name="Webster B.L."/>
            <person name="Brindley P.J."/>
            <person name="Rollinson D."/>
            <person name="Chang B.C.H."/>
            <person name="Gasser R.B."/>
            <person name="Young N.D."/>
        </authorList>
    </citation>
    <scope>NUCLEOTIDE SEQUENCE</scope>
</reference>
<dbReference type="PANTHER" id="PTHR11458">
    <property type="entry name" value="DELTA-AMINOLEVULINIC ACID DEHYDRATASE"/>
    <property type="match status" value="1"/>
</dbReference>
<reference evidence="16" key="1">
    <citation type="journal article" date="2012" name="Nat. Genet.">
        <title>Whole-genome sequence of Schistosoma haematobium.</title>
        <authorList>
            <person name="Young N.D."/>
            <person name="Jex A.R."/>
            <person name="Li B."/>
            <person name="Liu S."/>
            <person name="Yang L."/>
            <person name="Xiong Z."/>
            <person name="Li Y."/>
            <person name="Cantacessi C."/>
            <person name="Hall R.S."/>
            <person name="Xu X."/>
            <person name="Chen F."/>
            <person name="Wu X."/>
            <person name="Zerlotini A."/>
            <person name="Oliveira G."/>
            <person name="Hofmann A."/>
            <person name="Zhang G."/>
            <person name="Fang X."/>
            <person name="Kang Y."/>
            <person name="Campbell B.E."/>
            <person name="Loukas A."/>
            <person name="Ranganathan S."/>
            <person name="Rollinson D."/>
            <person name="Rinaldi G."/>
            <person name="Brindley P.J."/>
            <person name="Yang H."/>
            <person name="Wang J."/>
            <person name="Wang J."/>
            <person name="Gasser R.B."/>
        </authorList>
    </citation>
    <scope>NUCLEOTIDE SEQUENCE</scope>
</reference>
<dbReference type="RefSeq" id="XP_035589722.1">
    <property type="nucleotide sequence ID" value="XM_035731756.2"/>
</dbReference>
<evidence type="ECO:0000256" key="11">
    <source>
        <dbReference type="ARBA" id="ARBA00025628"/>
    </source>
</evidence>
<dbReference type="PIRSF" id="PIRSF001415">
    <property type="entry name" value="Porphbilin_synth"/>
    <property type="match status" value="1"/>
</dbReference>
<evidence type="ECO:0000256" key="12">
    <source>
        <dbReference type="ARBA" id="ARBA00025861"/>
    </source>
</evidence>
<evidence type="ECO:0000256" key="8">
    <source>
        <dbReference type="ARBA" id="ARBA00023133"/>
    </source>
</evidence>
<dbReference type="GO" id="GO:0006782">
    <property type="term" value="P:protoporphyrinogen IX biosynthetic process"/>
    <property type="evidence" value="ECO:0007669"/>
    <property type="project" value="UniProtKB-UniPathway"/>
</dbReference>
<sequence>MHSTHPLHSSYSNLLFRQWHTANYKVSAENLVYPIFLRYIILFSHPFSQDPDCDKIITSLIDQRRIGYNRIIEFLTPLVDKQLKSVLLFGTISRDQKDATGSACDTPNSPVIQAIKLLKSKFPDLIVICDVCLCGYTDSGHCGVLRDDGCLDVPRTLERLAEISKRFALEGADVIAPSDMMDGRVKKIKTAIQSIGLSGKVAVMSYSAKFASCLYGPFRDAAQSAPSFGDRRHYQLPPGAKGLALRAAIRDANEGADFIMVKPGLPYLDIVNEIRQLLPHHPLAVYHVSGEYAMLKHAANAGAIDLKQAALELMTAFRRAGASIIITYLTPYLLELDLSESCK</sequence>
<dbReference type="Gene3D" id="3.20.20.70">
    <property type="entry name" value="Aldolase class I"/>
    <property type="match status" value="1"/>
</dbReference>
<dbReference type="NCBIfam" id="NF006762">
    <property type="entry name" value="PRK09283.1"/>
    <property type="match status" value="1"/>
</dbReference>
<evidence type="ECO:0000256" key="6">
    <source>
        <dbReference type="ARBA" id="ARBA00022723"/>
    </source>
</evidence>
<comment type="subunit">
    <text evidence="12">Homooctamer; active form. Homohexamer; low activity form.</text>
</comment>
<dbReference type="SUPFAM" id="SSF51569">
    <property type="entry name" value="Aldolase"/>
    <property type="match status" value="1"/>
</dbReference>
<name>A0A6A5DZ05_SCHHA</name>
<dbReference type="EC" id="4.2.1.24" evidence="4 14"/>
<dbReference type="KEGG" id="shx:MS3_00003968"/>
<comment type="caution">
    <text evidence="16">The sequence shown here is derived from an EMBL/GenBank/DDBJ whole genome shotgun (WGS) entry which is preliminary data.</text>
</comment>
<comment type="cofactor">
    <cofactor evidence="1">
        <name>Zn(2+)</name>
        <dbReference type="ChEBI" id="CHEBI:29105"/>
    </cofactor>
</comment>
<dbReference type="FunFam" id="3.20.20.70:FF:000048">
    <property type="entry name" value="Delta-aminolevulinic acid dehydratase"/>
    <property type="match status" value="1"/>
</dbReference>
<dbReference type="GO" id="GO:0004655">
    <property type="term" value="F:porphobilinogen synthase activity"/>
    <property type="evidence" value="ECO:0007669"/>
    <property type="project" value="UniProtKB-EC"/>
</dbReference>
<dbReference type="Proteomes" id="UP000471633">
    <property type="component" value="Unassembled WGS sequence"/>
</dbReference>
<comment type="similarity">
    <text evidence="3 15">Belongs to the ALAD family.</text>
</comment>
<keyword evidence="17" id="KW-1185">Reference proteome</keyword>
<evidence type="ECO:0000313" key="17">
    <source>
        <dbReference type="Proteomes" id="UP000471633"/>
    </source>
</evidence>
<keyword evidence="8" id="KW-0350">Heme biosynthesis</keyword>
<evidence type="ECO:0000256" key="9">
    <source>
        <dbReference type="ARBA" id="ARBA00023239"/>
    </source>
</evidence>
<dbReference type="InterPro" id="IPR013785">
    <property type="entry name" value="Aldolase_TIM"/>
</dbReference>
<dbReference type="PRINTS" id="PR00144">
    <property type="entry name" value="DALDHYDRTASE"/>
</dbReference>
<comment type="pathway">
    <text evidence="2">Porphyrin-containing compound metabolism; protoporphyrin-IX biosynthesis; coproporphyrinogen-III from 5-aminolevulinate: step 1/4.</text>
</comment>
<evidence type="ECO:0000256" key="5">
    <source>
        <dbReference type="ARBA" id="ARBA00020771"/>
    </source>
</evidence>
<dbReference type="InterPro" id="IPR030656">
    <property type="entry name" value="ALAD_AS"/>
</dbReference>
<dbReference type="SMART" id="SM01004">
    <property type="entry name" value="ALAD"/>
    <property type="match status" value="1"/>
</dbReference>
<dbReference type="AlphaFoldDB" id="A0A6A5DZ05"/>
<evidence type="ECO:0000256" key="4">
    <source>
        <dbReference type="ARBA" id="ARBA00012053"/>
    </source>
</evidence>
<reference evidence="16" key="3">
    <citation type="submission" date="2021-06" db="EMBL/GenBank/DDBJ databases">
        <title>Chromosome-level genome assembly for S. haematobium.</title>
        <authorList>
            <person name="Stroehlein A.J."/>
        </authorList>
    </citation>
    <scope>NUCLEOTIDE SEQUENCE</scope>
</reference>
<accession>A0A6A5DZ05</accession>
<keyword evidence="7" id="KW-0862">Zinc</keyword>
<dbReference type="PROSITE" id="PS00169">
    <property type="entry name" value="D_ALA_DEHYDRATASE"/>
    <property type="match status" value="1"/>
</dbReference>
<keyword evidence="9 14" id="KW-0456">Lyase</keyword>
<comment type="function">
    <text evidence="11">Catalyzes an early step in the biosynthesis of tetrapyrroles. Binds two molecules of 5-aminolevulinate per subunit, each at a distinct site, and catalyzes their condensation to form porphobilinogen.</text>
</comment>
<dbReference type="GeneID" id="24593039"/>
<dbReference type="EMBL" id="AMPZ03000002">
    <property type="protein sequence ID" value="KAH9591830.1"/>
    <property type="molecule type" value="Genomic_DNA"/>
</dbReference>
<dbReference type="GO" id="GO:0005829">
    <property type="term" value="C:cytosol"/>
    <property type="evidence" value="ECO:0007669"/>
    <property type="project" value="TreeGrafter"/>
</dbReference>
<dbReference type="InterPro" id="IPR001731">
    <property type="entry name" value="ALAD"/>
</dbReference>
<dbReference type="GO" id="GO:0008270">
    <property type="term" value="F:zinc ion binding"/>
    <property type="evidence" value="ECO:0007669"/>
    <property type="project" value="TreeGrafter"/>
</dbReference>
<evidence type="ECO:0000256" key="2">
    <source>
        <dbReference type="ARBA" id="ARBA00004694"/>
    </source>
</evidence>
<gene>
    <name evidence="16" type="ORF">MS3_00003968</name>
</gene>
<evidence type="ECO:0000256" key="15">
    <source>
        <dbReference type="RuleBase" id="RU004161"/>
    </source>
</evidence>
<proteinExistence type="inferred from homology"/>
<comment type="catalytic activity">
    <reaction evidence="13 14">
        <text>2 5-aminolevulinate = porphobilinogen + 2 H2O + H(+)</text>
        <dbReference type="Rhea" id="RHEA:24064"/>
        <dbReference type="ChEBI" id="CHEBI:15377"/>
        <dbReference type="ChEBI" id="CHEBI:15378"/>
        <dbReference type="ChEBI" id="CHEBI:58126"/>
        <dbReference type="ChEBI" id="CHEBI:356416"/>
        <dbReference type="EC" id="4.2.1.24"/>
    </reaction>
</comment>
<protein>
    <recommendedName>
        <fullName evidence="5 14">Delta-aminolevulinic acid dehydratase</fullName>
        <ecNumber evidence="4 14">4.2.1.24</ecNumber>
    </recommendedName>
</protein>